<dbReference type="Pfam" id="PF04828">
    <property type="entry name" value="GFA"/>
    <property type="match status" value="1"/>
</dbReference>
<dbReference type="SUPFAM" id="SSF51316">
    <property type="entry name" value="Mss4-like"/>
    <property type="match status" value="1"/>
</dbReference>
<evidence type="ECO:0000256" key="4">
    <source>
        <dbReference type="ARBA" id="ARBA00023239"/>
    </source>
</evidence>
<evidence type="ECO:0000313" key="7">
    <source>
        <dbReference type="Proteomes" id="UP000652427"/>
    </source>
</evidence>
<accession>A0ABX2MZY7</accession>
<protein>
    <submittedName>
        <fullName evidence="6">GFA family protein</fullName>
    </submittedName>
</protein>
<dbReference type="RefSeq" id="WP_176278495.1">
    <property type="nucleotide sequence ID" value="NZ_JABWMH010000001.1"/>
</dbReference>
<proteinExistence type="inferred from homology"/>
<comment type="caution">
    <text evidence="6">The sequence shown here is derived from an EMBL/GenBank/DDBJ whole genome shotgun (WGS) entry which is preliminary data.</text>
</comment>
<keyword evidence="3" id="KW-0862">Zinc</keyword>
<evidence type="ECO:0000313" key="6">
    <source>
        <dbReference type="EMBL" id="NVD26997.1"/>
    </source>
</evidence>
<name>A0ABX2MZY7_9SPHN</name>
<dbReference type="EMBL" id="JABWMH010000001">
    <property type="protein sequence ID" value="NVD26997.1"/>
    <property type="molecule type" value="Genomic_DNA"/>
</dbReference>
<dbReference type="InterPro" id="IPR011057">
    <property type="entry name" value="Mss4-like_sf"/>
</dbReference>
<dbReference type="PANTHER" id="PTHR33337">
    <property type="entry name" value="GFA DOMAIN-CONTAINING PROTEIN"/>
    <property type="match status" value="1"/>
</dbReference>
<reference evidence="6 7" key="1">
    <citation type="submission" date="2020-06" db="EMBL/GenBank/DDBJ databases">
        <authorList>
            <person name="Kim S.-J."/>
            <person name="Park S.-J."/>
        </authorList>
    </citation>
    <scope>NUCLEOTIDE SEQUENCE [LARGE SCALE GENOMIC DNA]</scope>
    <source>
        <strain evidence="6 7">SW-151</strain>
    </source>
</reference>
<evidence type="ECO:0000256" key="3">
    <source>
        <dbReference type="ARBA" id="ARBA00022833"/>
    </source>
</evidence>
<dbReference type="Gene3D" id="3.90.1590.10">
    <property type="entry name" value="glutathione-dependent formaldehyde- activating enzyme (gfa)"/>
    <property type="match status" value="1"/>
</dbReference>
<dbReference type="Proteomes" id="UP000652427">
    <property type="component" value="Unassembled WGS sequence"/>
</dbReference>
<evidence type="ECO:0000259" key="5">
    <source>
        <dbReference type="PROSITE" id="PS51891"/>
    </source>
</evidence>
<evidence type="ECO:0000256" key="1">
    <source>
        <dbReference type="ARBA" id="ARBA00005495"/>
    </source>
</evidence>
<dbReference type="PANTHER" id="PTHR33337:SF40">
    <property type="entry name" value="CENP-V_GFA DOMAIN-CONTAINING PROTEIN-RELATED"/>
    <property type="match status" value="1"/>
</dbReference>
<keyword evidence="4" id="KW-0456">Lyase</keyword>
<keyword evidence="7" id="KW-1185">Reference proteome</keyword>
<organism evidence="6 7">
    <name type="scientific">Parasphingorhabdus flavimaris</name>
    <dbReference type="NCBI Taxonomy" id="266812"/>
    <lineage>
        <taxon>Bacteria</taxon>
        <taxon>Pseudomonadati</taxon>
        <taxon>Pseudomonadota</taxon>
        <taxon>Alphaproteobacteria</taxon>
        <taxon>Sphingomonadales</taxon>
        <taxon>Sphingomonadaceae</taxon>
        <taxon>Parasphingorhabdus</taxon>
    </lineage>
</organism>
<sequence>MTTPQNTPRQGHCLCGAVTITAKNAASHVDACHCRMCRRWGGGPFVEIDCGTDVLIKGADRISVYHSSEWAERAFCADCGSHLFYRLKDSGEHMVCAGLFDDATDKDASLSLRRQVFIDEKPSYYSFAGDSEMLTGAELFAMIEAGQQP</sequence>
<dbReference type="PROSITE" id="PS51891">
    <property type="entry name" value="CENP_V_GFA"/>
    <property type="match status" value="1"/>
</dbReference>
<evidence type="ECO:0000256" key="2">
    <source>
        <dbReference type="ARBA" id="ARBA00022723"/>
    </source>
</evidence>
<keyword evidence="2" id="KW-0479">Metal-binding</keyword>
<dbReference type="InterPro" id="IPR006913">
    <property type="entry name" value="CENP-V/GFA"/>
</dbReference>
<comment type="similarity">
    <text evidence="1">Belongs to the Gfa family.</text>
</comment>
<feature type="domain" description="CENP-V/GFA" evidence="5">
    <location>
        <begin position="9"/>
        <end position="126"/>
    </location>
</feature>
<gene>
    <name evidence="6" type="ORF">HUO14_03625</name>
</gene>